<dbReference type="RefSeq" id="WP_002688138.1">
    <property type="nucleotide sequence ID" value="NZ_UFTJ01000003.1"/>
</dbReference>
<feature type="region of interest" description="Disordered" evidence="1">
    <location>
        <begin position="75"/>
        <end position="97"/>
    </location>
</feature>
<accession>A0A380ZVD9</accession>
<dbReference type="PANTHER" id="PTHR33840">
    <property type="match status" value="1"/>
</dbReference>
<reference evidence="3 4" key="1">
    <citation type="submission" date="2018-06" db="EMBL/GenBank/DDBJ databases">
        <authorList>
            <consortium name="Pathogen Informatics"/>
            <person name="Doyle S."/>
        </authorList>
    </citation>
    <scope>NUCLEOTIDE SEQUENCE [LARGE SCALE GENOMIC DNA]</scope>
    <source>
        <strain evidence="3 4">NCTC11661</strain>
    </source>
</reference>
<dbReference type="EMBL" id="UFTJ01000003">
    <property type="protein sequence ID" value="SUV52736.1"/>
    <property type="molecule type" value="Genomic_DNA"/>
</dbReference>
<proteinExistence type="predicted"/>
<evidence type="ECO:0000256" key="1">
    <source>
        <dbReference type="SAM" id="MobiDB-lite"/>
    </source>
</evidence>
<evidence type="ECO:0000313" key="3">
    <source>
        <dbReference type="EMBL" id="SUV52736.1"/>
    </source>
</evidence>
<dbReference type="PANTHER" id="PTHR33840:SF1">
    <property type="entry name" value="TLE1 PHOSPHOLIPASE DOMAIN-CONTAINING PROTEIN"/>
    <property type="match status" value="1"/>
</dbReference>
<dbReference type="Pfam" id="PF09994">
    <property type="entry name" value="T6SS_Tle1-like_cat"/>
    <property type="match status" value="1"/>
</dbReference>
<gene>
    <name evidence="3" type="ORF">NCTC11661_01878</name>
</gene>
<dbReference type="InterPro" id="IPR018712">
    <property type="entry name" value="Tle1-like_cat"/>
</dbReference>
<dbReference type="Proteomes" id="UP000255515">
    <property type="component" value="Unassembled WGS sequence"/>
</dbReference>
<evidence type="ECO:0000259" key="2">
    <source>
        <dbReference type="Pfam" id="PF09994"/>
    </source>
</evidence>
<name>A0A380ZVD9_9FLAO</name>
<protein>
    <submittedName>
        <fullName evidence="3">Uncharacterized conserved protein</fullName>
    </submittedName>
</protein>
<evidence type="ECO:0000313" key="4">
    <source>
        <dbReference type="Proteomes" id="UP000255515"/>
    </source>
</evidence>
<dbReference type="AlphaFoldDB" id="A0A380ZVD9"/>
<sequence length="513" mass="57313">MSIEYFVEGKVIVQTKGDNISFSKGDIVYNSEKSIIQRGAETGVSYGEPRKIHPNDKPISTIDVTLNLFFDGTQNNKTNTQAGKNHKKSNHKDDSYTNDYSNVARGFDATDPSAENQVRVYIEGIGTEDLKSDDVFPDVAFGTGDRGVIAKVAKGCIEGAKALERKFSDVKKQINLTVNVFGFSRGATAARHFIYVATNPAKIFSTGSGFFALSPYDAPSLKNAVYMKEKSSLADSFGFFGACLAAKKLQIASIQFKFAGLYDTVASYGPNHRGGWGFNDDTKQLSLDAIGNGKVNFVLQIAADDEYRDNFDLTNINSAGLYGLEFTLPGVHSDIGGSYVDGEKEVSVLYCQKGSIINDIFFNIEEECKKFKEILIDEGWYKDEELEIKSFYQSDLDPDILWTKDSSSFYGIIGTRVLSNSYDKVALNLVFHYSQNKKTGGVKYLDSSLKRHQIEEEFLTRIYNQLTRYTNACNDLRNEYIAKYLRGESTADYLTEIKKISYLDFVDEQDLKN</sequence>
<organism evidence="3 4">
    <name type="scientific">Bergeyella zoohelcum</name>
    <dbReference type="NCBI Taxonomy" id="1015"/>
    <lineage>
        <taxon>Bacteria</taxon>
        <taxon>Pseudomonadati</taxon>
        <taxon>Bacteroidota</taxon>
        <taxon>Flavobacteriia</taxon>
        <taxon>Flavobacteriales</taxon>
        <taxon>Weeksellaceae</taxon>
        <taxon>Bergeyella</taxon>
    </lineage>
</organism>
<feature type="domain" description="T6SS Phospholipase effector Tle1-like catalytic" evidence="2">
    <location>
        <begin position="66"/>
        <end position="345"/>
    </location>
</feature>